<dbReference type="EMBL" id="CAWYQH010000002">
    <property type="protein sequence ID" value="CAK8673434.1"/>
    <property type="molecule type" value="Genomic_DNA"/>
</dbReference>
<reference evidence="2 3" key="1">
    <citation type="submission" date="2024-02" db="EMBL/GenBank/DDBJ databases">
        <authorList>
            <person name="Daric V."/>
            <person name="Darras S."/>
        </authorList>
    </citation>
    <scope>NUCLEOTIDE SEQUENCE [LARGE SCALE GENOMIC DNA]</scope>
</reference>
<evidence type="ECO:0000313" key="3">
    <source>
        <dbReference type="Proteomes" id="UP001642483"/>
    </source>
</evidence>
<protein>
    <recommendedName>
        <fullName evidence="4">Brinker DNA-binding domain-containing protein</fullName>
    </recommendedName>
</protein>
<sequence length="71" mass="8210">MLDGKHSNRETGRKFKIDKSLVRRWLQKKEEINEAYEEPGPSKKRFTLEVAGRKPIHSGRGVNGENCQRTS</sequence>
<dbReference type="Proteomes" id="UP001642483">
    <property type="component" value="Unassembled WGS sequence"/>
</dbReference>
<gene>
    <name evidence="2" type="ORF">CVLEPA_LOCUS3222</name>
</gene>
<proteinExistence type="predicted"/>
<evidence type="ECO:0000313" key="2">
    <source>
        <dbReference type="EMBL" id="CAK8673434.1"/>
    </source>
</evidence>
<organism evidence="2 3">
    <name type="scientific">Clavelina lepadiformis</name>
    <name type="common">Light-bulb sea squirt</name>
    <name type="synonym">Ascidia lepadiformis</name>
    <dbReference type="NCBI Taxonomy" id="159417"/>
    <lineage>
        <taxon>Eukaryota</taxon>
        <taxon>Metazoa</taxon>
        <taxon>Chordata</taxon>
        <taxon>Tunicata</taxon>
        <taxon>Ascidiacea</taxon>
        <taxon>Aplousobranchia</taxon>
        <taxon>Clavelinidae</taxon>
        <taxon>Clavelina</taxon>
    </lineage>
</organism>
<feature type="region of interest" description="Disordered" evidence="1">
    <location>
        <begin position="35"/>
        <end position="71"/>
    </location>
</feature>
<evidence type="ECO:0000256" key="1">
    <source>
        <dbReference type="SAM" id="MobiDB-lite"/>
    </source>
</evidence>
<name>A0ABP0F147_CLALP</name>
<comment type="caution">
    <text evidence="2">The sequence shown here is derived from an EMBL/GenBank/DDBJ whole genome shotgun (WGS) entry which is preliminary data.</text>
</comment>
<dbReference type="Gene3D" id="1.10.10.60">
    <property type="entry name" value="Homeodomain-like"/>
    <property type="match status" value="1"/>
</dbReference>
<evidence type="ECO:0008006" key="4">
    <source>
        <dbReference type="Google" id="ProtNLM"/>
    </source>
</evidence>
<accession>A0ABP0F147</accession>
<keyword evidence="3" id="KW-1185">Reference proteome</keyword>